<reference evidence="7 8" key="1">
    <citation type="journal article" date="2021" name="Int. J. Syst. Evol. Microbiol.">
        <title>Reticulibacter mediterranei gen. nov., sp. nov., within the new family Reticulibacteraceae fam. nov., and Ktedonospora formicarum gen. nov., sp. nov., Ktedonobacter robiniae sp. nov., Dictyobacter formicarum sp. nov. and Dictyobacter arantiisoli sp. nov., belonging to the class Ktedonobacteria.</title>
        <authorList>
            <person name="Yabe S."/>
            <person name="Zheng Y."/>
            <person name="Wang C.M."/>
            <person name="Sakai Y."/>
            <person name="Abe K."/>
            <person name="Yokota A."/>
            <person name="Donadio S."/>
            <person name="Cavaletti L."/>
            <person name="Monciardini P."/>
        </authorList>
    </citation>
    <scope>NUCLEOTIDE SEQUENCE [LARGE SCALE GENOMIC DNA]</scope>
    <source>
        <strain evidence="7 8">SOSP1-30</strain>
    </source>
</reference>
<evidence type="ECO:0000256" key="4">
    <source>
        <dbReference type="ARBA" id="ARBA00022840"/>
    </source>
</evidence>
<protein>
    <recommendedName>
        <fullName evidence="5">Thiamine diphosphokinase</fullName>
        <ecNumber evidence="5">2.7.6.2</ecNumber>
    </recommendedName>
</protein>
<evidence type="ECO:0000313" key="8">
    <source>
        <dbReference type="Proteomes" id="UP000654345"/>
    </source>
</evidence>
<dbReference type="CDD" id="cd07995">
    <property type="entry name" value="TPK"/>
    <property type="match status" value="1"/>
</dbReference>
<dbReference type="InterPro" id="IPR007373">
    <property type="entry name" value="Thiamin_PyroPKinase_B1-bd"/>
</dbReference>
<dbReference type="RefSeq" id="WP_201369519.1">
    <property type="nucleotide sequence ID" value="NZ_BNJG01000001.1"/>
</dbReference>
<dbReference type="NCBIfam" id="TIGR01378">
    <property type="entry name" value="thi_PPkinase"/>
    <property type="match status" value="1"/>
</dbReference>
<dbReference type="PANTHER" id="PTHR41299:SF1">
    <property type="entry name" value="THIAMINE PYROPHOSPHOKINASE"/>
    <property type="match status" value="1"/>
</dbReference>
<keyword evidence="2" id="KW-0547">Nucleotide-binding</keyword>
<gene>
    <name evidence="7" type="ORF">KSB_11130</name>
</gene>
<dbReference type="SUPFAM" id="SSF63862">
    <property type="entry name" value="Thiamin pyrophosphokinase, substrate-binding domain"/>
    <property type="match status" value="1"/>
</dbReference>
<dbReference type="PANTHER" id="PTHR41299">
    <property type="entry name" value="THIAMINE PYROPHOSPHOKINASE"/>
    <property type="match status" value="1"/>
</dbReference>
<organism evidence="7 8">
    <name type="scientific">Ktedonobacter robiniae</name>
    <dbReference type="NCBI Taxonomy" id="2778365"/>
    <lineage>
        <taxon>Bacteria</taxon>
        <taxon>Bacillati</taxon>
        <taxon>Chloroflexota</taxon>
        <taxon>Ktedonobacteria</taxon>
        <taxon>Ktedonobacterales</taxon>
        <taxon>Ktedonobacteraceae</taxon>
        <taxon>Ktedonobacter</taxon>
    </lineage>
</organism>
<dbReference type="InterPro" id="IPR053149">
    <property type="entry name" value="TPK"/>
</dbReference>
<dbReference type="InterPro" id="IPR006282">
    <property type="entry name" value="Thi_PPkinase"/>
</dbReference>
<dbReference type="EC" id="2.7.6.2" evidence="5"/>
<dbReference type="InterPro" id="IPR007371">
    <property type="entry name" value="TPK_catalytic"/>
</dbReference>
<sequence>MHIIVFAAGSLRSGSGVQEALASADLVIAADKGAQTALDYGLTPCVIIGDFDSLTLPEPELRARGCELVRVAEEKDETDTELALQLALEHGATRITLLGGWGGERMEHALGNIMLLASITSVPVRLVDGPSVCWVVHGPARTQVHGTSNDLLSLFPLVGDVTGLTTTNLQYALRDGCLRFGSPRGISNVLTHDLAEVEVGSGVLLLVHTRRSELQE</sequence>
<feature type="domain" description="Thiamin pyrophosphokinase thiamin-binding" evidence="6">
    <location>
        <begin position="146"/>
        <end position="205"/>
    </location>
</feature>
<evidence type="ECO:0000256" key="2">
    <source>
        <dbReference type="ARBA" id="ARBA00022741"/>
    </source>
</evidence>
<dbReference type="EMBL" id="BNJG01000001">
    <property type="protein sequence ID" value="GHO52638.1"/>
    <property type="molecule type" value="Genomic_DNA"/>
</dbReference>
<evidence type="ECO:0000313" key="7">
    <source>
        <dbReference type="EMBL" id="GHO52638.1"/>
    </source>
</evidence>
<dbReference type="SUPFAM" id="SSF63999">
    <property type="entry name" value="Thiamin pyrophosphokinase, catalytic domain"/>
    <property type="match status" value="1"/>
</dbReference>
<name>A0ABQ3UIY7_9CHLR</name>
<proteinExistence type="predicted"/>
<evidence type="ECO:0000256" key="5">
    <source>
        <dbReference type="NCBIfam" id="TIGR01378"/>
    </source>
</evidence>
<comment type="caution">
    <text evidence="7">The sequence shown here is derived from an EMBL/GenBank/DDBJ whole genome shotgun (WGS) entry which is preliminary data.</text>
</comment>
<dbReference type="InterPro" id="IPR036371">
    <property type="entry name" value="TPK_B1-bd_sf"/>
</dbReference>
<evidence type="ECO:0000259" key="6">
    <source>
        <dbReference type="SMART" id="SM00983"/>
    </source>
</evidence>
<dbReference type="SMART" id="SM00983">
    <property type="entry name" value="TPK_B1_binding"/>
    <property type="match status" value="1"/>
</dbReference>
<dbReference type="Pfam" id="PF04263">
    <property type="entry name" value="TPK_catalytic"/>
    <property type="match status" value="1"/>
</dbReference>
<dbReference type="Pfam" id="PF04265">
    <property type="entry name" value="TPK_B1_binding"/>
    <property type="match status" value="1"/>
</dbReference>
<accession>A0ABQ3UIY7</accession>
<dbReference type="Gene3D" id="3.40.50.10240">
    <property type="entry name" value="Thiamin pyrophosphokinase, catalytic domain"/>
    <property type="match status" value="1"/>
</dbReference>
<keyword evidence="3" id="KW-0418">Kinase</keyword>
<keyword evidence="1" id="KW-0808">Transferase</keyword>
<evidence type="ECO:0000256" key="1">
    <source>
        <dbReference type="ARBA" id="ARBA00022679"/>
    </source>
</evidence>
<dbReference type="InterPro" id="IPR036759">
    <property type="entry name" value="TPK_catalytic_sf"/>
</dbReference>
<dbReference type="Proteomes" id="UP000654345">
    <property type="component" value="Unassembled WGS sequence"/>
</dbReference>
<keyword evidence="4" id="KW-0067">ATP-binding</keyword>
<keyword evidence="8" id="KW-1185">Reference proteome</keyword>
<evidence type="ECO:0000256" key="3">
    <source>
        <dbReference type="ARBA" id="ARBA00022777"/>
    </source>
</evidence>